<dbReference type="Pfam" id="PF00484">
    <property type="entry name" value="Pro_CA"/>
    <property type="match status" value="1"/>
</dbReference>
<comment type="catalytic activity">
    <reaction evidence="6">
        <text>hydrogencarbonate + H(+) = CO2 + H2O</text>
        <dbReference type="Rhea" id="RHEA:10748"/>
        <dbReference type="ChEBI" id="CHEBI:15377"/>
        <dbReference type="ChEBI" id="CHEBI:15378"/>
        <dbReference type="ChEBI" id="CHEBI:16526"/>
        <dbReference type="ChEBI" id="CHEBI:17544"/>
        <dbReference type="EC" id="4.2.1.1"/>
    </reaction>
</comment>
<reference evidence="8" key="2">
    <citation type="submission" date="2020-09" db="EMBL/GenBank/DDBJ databases">
        <authorList>
            <person name="Sun Q."/>
            <person name="Zhou Y."/>
        </authorList>
    </citation>
    <scope>NUCLEOTIDE SEQUENCE</scope>
    <source>
        <strain evidence="8">CGMCC 1.14988</strain>
    </source>
</reference>
<reference evidence="8" key="1">
    <citation type="journal article" date="2014" name="Int. J. Syst. Evol. Microbiol.">
        <title>Complete genome sequence of Corynebacterium casei LMG S-19264T (=DSM 44701T), isolated from a smear-ripened cheese.</title>
        <authorList>
            <consortium name="US DOE Joint Genome Institute (JGI-PGF)"/>
            <person name="Walter F."/>
            <person name="Albersmeier A."/>
            <person name="Kalinowski J."/>
            <person name="Ruckert C."/>
        </authorList>
    </citation>
    <scope>NUCLEOTIDE SEQUENCE</scope>
    <source>
        <strain evidence="8">CGMCC 1.14988</strain>
    </source>
</reference>
<keyword evidence="9" id="KW-1185">Reference proteome</keyword>
<dbReference type="GO" id="GO:0008270">
    <property type="term" value="F:zinc ion binding"/>
    <property type="evidence" value="ECO:0007669"/>
    <property type="project" value="InterPro"/>
</dbReference>
<dbReference type="EMBL" id="BMHA01000003">
    <property type="protein sequence ID" value="GGI04619.1"/>
    <property type="molecule type" value="Genomic_DNA"/>
</dbReference>
<feature type="binding site" evidence="7">
    <location>
        <position position="95"/>
    </location>
    <ligand>
        <name>Zn(2+)</name>
        <dbReference type="ChEBI" id="CHEBI:29105"/>
    </ligand>
</feature>
<dbReference type="GO" id="GO:0004089">
    <property type="term" value="F:carbonate dehydratase activity"/>
    <property type="evidence" value="ECO:0007669"/>
    <property type="project" value="UniProtKB-EC"/>
</dbReference>
<dbReference type="EC" id="4.2.1.1" evidence="2"/>
<comment type="similarity">
    <text evidence="1">Belongs to the beta-class carbonic anhydrase family.</text>
</comment>
<keyword evidence="3 7" id="KW-0479">Metal-binding</keyword>
<dbReference type="SMART" id="SM00947">
    <property type="entry name" value="Pro_CA"/>
    <property type="match status" value="1"/>
</dbReference>
<dbReference type="Proteomes" id="UP000650511">
    <property type="component" value="Unassembled WGS sequence"/>
</dbReference>
<sequence length="174" mass="18950">MAESSVFDELVAANARYVEQGEHRVLPVAPARQLAIVTCMDARIDVFAMAGLALGDAHVLRNAGARVTEDVRRSLALSTHLLGTRSVALVAHTRCGVHDPEGTAYERMSQTMGRAPADRDWRTFTDPRRALRDDADVLLAWPDRPDGFVVGAYLFDVDTGRLEQVVAPTAAEPV</sequence>
<evidence type="ECO:0000256" key="3">
    <source>
        <dbReference type="ARBA" id="ARBA00022723"/>
    </source>
</evidence>
<feature type="binding site" evidence="7">
    <location>
        <position position="92"/>
    </location>
    <ligand>
        <name>Zn(2+)</name>
        <dbReference type="ChEBI" id="CHEBI:29105"/>
    </ligand>
</feature>
<dbReference type="PANTHER" id="PTHR43175">
    <property type="entry name" value="CARBONIC ANHYDRASE"/>
    <property type="match status" value="1"/>
</dbReference>
<dbReference type="InterPro" id="IPR001765">
    <property type="entry name" value="Carbonic_anhydrase"/>
</dbReference>
<dbReference type="InterPro" id="IPR036874">
    <property type="entry name" value="Carbonic_anhydrase_sf"/>
</dbReference>
<organism evidence="8 9">
    <name type="scientific">Egicoccus halophilus</name>
    <dbReference type="NCBI Taxonomy" id="1670830"/>
    <lineage>
        <taxon>Bacteria</taxon>
        <taxon>Bacillati</taxon>
        <taxon>Actinomycetota</taxon>
        <taxon>Nitriliruptoria</taxon>
        <taxon>Egicoccales</taxon>
        <taxon>Egicoccaceae</taxon>
        <taxon>Egicoccus</taxon>
    </lineage>
</organism>
<evidence type="ECO:0000256" key="6">
    <source>
        <dbReference type="ARBA" id="ARBA00048348"/>
    </source>
</evidence>
<evidence type="ECO:0000256" key="5">
    <source>
        <dbReference type="ARBA" id="ARBA00024993"/>
    </source>
</evidence>
<proteinExistence type="inferred from homology"/>
<evidence type="ECO:0000256" key="2">
    <source>
        <dbReference type="ARBA" id="ARBA00012925"/>
    </source>
</evidence>
<comment type="cofactor">
    <cofactor evidence="7">
        <name>Zn(2+)</name>
        <dbReference type="ChEBI" id="CHEBI:29105"/>
    </cofactor>
    <text evidence="7">Binds 1 zinc ion per subunit.</text>
</comment>
<protein>
    <recommendedName>
        <fullName evidence="2">carbonic anhydrase</fullName>
        <ecNumber evidence="2">4.2.1.1</ecNumber>
    </recommendedName>
</protein>
<keyword evidence="4 7" id="KW-0862">Zinc</keyword>
<feature type="binding site" evidence="7">
    <location>
        <position position="41"/>
    </location>
    <ligand>
        <name>Zn(2+)</name>
        <dbReference type="ChEBI" id="CHEBI:29105"/>
    </ligand>
</feature>
<dbReference type="SUPFAM" id="SSF53056">
    <property type="entry name" value="beta-carbonic anhydrase, cab"/>
    <property type="match status" value="1"/>
</dbReference>
<gene>
    <name evidence="8" type="ORF">GCM10011354_10000</name>
</gene>
<evidence type="ECO:0000256" key="1">
    <source>
        <dbReference type="ARBA" id="ARBA00006217"/>
    </source>
</evidence>
<evidence type="ECO:0000313" key="9">
    <source>
        <dbReference type="Proteomes" id="UP000650511"/>
    </source>
</evidence>
<dbReference type="AlphaFoldDB" id="A0A8J3A6M0"/>
<dbReference type="Gene3D" id="3.40.1050.10">
    <property type="entry name" value="Carbonic anhydrase"/>
    <property type="match status" value="1"/>
</dbReference>
<evidence type="ECO:0000256" key="7">
    <source>
        <dbReference type="PIRSR" id="PIRSR601765-1"/>
    </source>
</evidence>
<comment type="function">
    <text evidence="5">Catalyzes the reversible hydration of carbon dioxide to form bicarbonate.</text>
</comment>
<accession>A0A8J3A6M0</accession>
<dbReference type="OrthoDB" id="8968066at2"/>
<dbReference type="RefSeq" id="WP_130649713.1">
    <property type="nucleotide sequence ID" value="NZ_BMHA01000003.1"/>
</dbReference>
<dbReference type="CDD" id="cd03379">
    <property type="entry name" value="beta_CA_cladeD"/>
    <property type="match status" value="1"/>
</dbReference>
<evidence type="ECO:0000256" key="4">
    <source>
        <dbReference type="ARBA" id="ARBA00022833"/>
    </source>
</evidence>
<dbReference type="PANTHER" id="PTHR43175:SF3">
    <property type="entry name" value="CARBON DISULFIDE HYDROLASE"/>
    <property type="match status" value="1"/>
</dbReference>
<evidence type="ECO:0000313" key="8">
    <source>
        <dbReference type="EMBL" id="GGI04619.1"/>
    </source>
</evidence>
<feature type="binding site" evidence="7">
    <location>
        <position position="39"/>
    </location>
    <ligand>
        <name>Zn(2+)</name>
        <dbReference type="ChEBI" id="CHEBI:29105"/>
    </ligand>
</feature>
<comment type="caution">
    <text evidence="8">The sequence shown here is derived from an EMBL/GenBank/DDBJ whole genome shotgun (WGS) entry which is preliminary data.</text>
</comment>
<name>A0A8J3A6M0_9ACTN</name>